<proteinExistence type="predicted"/>
<evidence type="ECO:0000313" key="3">
    <source>
        <dbReference type="Proteomes" id="UP000004690"/>
    </source>
</evidence>
<protein>
    <recommendedName>
        <fullName evidence="4">Outer membrane protein beta-barrel domain-containing protein</fullName>
    </recommendedName>
</protein>
<name>I3C664_9FLAO</name>
<dbReference type="RefSeq" id="WP_008612477.1">
    <property type="nucleotide sequence ID" value="NZ_JH651379.1"/>
</dbReference>
<dbReference type="Proteomes" id="UP000004690">
    <property type="component" value="Unassembled WGS sequence"/>
</dbReference>
<evidence type="ECO:0000256" key="1">
    <source>
        <dbReference type="SAM" id="SignalP"/>
    </source>
</evidence>
<dbReference type="EMBL" id="JH651379">
    <property type="protein sequence ID" value="EIJ39107.1"/>
    <property type="molecule type" value="Genomic_DNA"/>
</dbReference>
<dbReference type="OrthoDB" id="978692at2"/>
<dbReference type="eggNOG" id="ENOG5032QYH">
    <property type="taxonomic scope" value="Bacteria"/>
</dbReference>
<evidence type="ECO:0000313" key="2">
    <source>
        <dbReference type="EMBL" id="EIJ39107.1"/>
    </source>
</evidence>
<evidence type="ECO:0008006" key="4">
    <source>
        <dbReference type="Google" id="ProtNLM"/>
    </source>
</evidence>
<keyword evidence="3" id="KW-1185">Reference proteome</keyword>
<reference evidence="2 3" key="1">
    <citation type="submission" date="2012-02" db="EMBL/GenBank/DDBJ databases">
        <title>Improved High-Quality Draft genome of Joostella marina DSM 19592.</title>
        <authorList>
            <consortium name="US DOE Joint Genome Institute (JGI-PGF)"/>
            <person name="Lucas S."/>
            <person name="Copeland A."/>
            <person name="Lapidus A."/>
            <person name="Bruce D."/>
            <person name="Goodwin L."/>
            <person name="Pitluck S."/>
            <person name="Peters L."/>
            <person name="Chertkov O."/>
            <person name="Ovchinnikova G."/>
            <person name="Kyrpides N."/>
            <person name="Mavromatis K."/>
            <person name="Detter J.C."/>
            <person name="Han C."/>
            <person name="Land M."/>
            <person name="Hauser L."/>
            <person name="Markowitz V."/>
            <person name="Cheng J.-F."/>
            <person name="Hugenholtz P."/>
            <person name="Woyke T."/>
            <person name="Wu D."/>
            <person name="Tindall B."/>
            <person name="Brambilla E."/>
            <person name="Klenk H.-P."/>
            <person name="Eisen J.A."/>
        </authorList>
    </citation>
    <scope>NUCLEOTIDE SEQUENCE [LARGE SCALE GENOMIC DNA]</scope>
    <source>
        <strain evidence="2 3">DSM 19592</strain>
    </source>
</reference>
<gene>
    <name evidence="2" type="ORF">JoomaDRAFT_2113</name>
</gene>
<organism evidence="2 3">
    <name type="scientific">Galbibacter orientalis DSM 19592</name>
    <dbReference type="NCBI Taxonomy" id="926559"/>
    <lineage>
        <taxon>Bacteria</taxon>
        <taxon>Pseudomonadati</taxon>
        <taxon>Bacteroidota</taxon>
        <taxon>Flavobacteriia</taxon>
        <taxon>Flavobacteriales</taxon>
        <taxon>Flavobacteriaceae</taxon>
        <taxon>Galbibacter</taxon>
    </lineage>
</organism>
<accession>I3C664</accession>
<keyword evidence="1" id="KW-0732">Signal</keyword>
<dbReference type="HOGENOM" id="CLU_108900_0_0_10"/>
<feature type="chain" id="PRO_5003668374" description="Outer membrane protein beta-barrel domain-containing protein" evidence="1">
    <location>
        <begin position="30"/>
        <end position="205"/>
    </location>
</feature>
<feature type="signal peptide" evidence="1">
    <location>
        <begin position="1"/>
        <end position="29"/>
    </location>
</feature>
<dbReference type="AlphaFoldDB" id="I3C664"/>
<dbReference type="STRING" id="926559.JoomaDRAFT_2113"/>
<sequence>MKKLHFLKAFKKSYFIFFVFTMIAVGVNAQETENGNQSEEELEFNAEEAFEESEEFKRNKLALFLGYSWIPQGEDEDTGEKETIFVPSIGFSYEYWFTEKWGIGTYNDIEIVKYKVEKDDENAELERENALSLAVGAVYEILPKWTAIAGGGLDIDKNETLPILHLATEYVILEKDSKELSISFSYNNKKYYDTFSIGLVYGKKF</sequence>